<proteinExistence type="inferred from homology"/>
<keyword evidence="8" id="KW-0282">Flagellum</keyword>
<evidence type="ECO:0000313" key="9">
    <source>
        <dbReference type="Proteomes" id="UP000218765"/>
    </source>
</evidence>
<keyword evidence="4 6" id="KW-0975">Bacterial flagellum</keyword>
<evidence type="ECO:0000256" key="3">
    <source>
        <dbReference type="ARBA" id="ARBA00014376"/>
    </source>
</evidence>
<evidence type="ECO:0000256" key="2">
    <source>
        <dbReference type="ARBA" id="ARBA00009677"/>
    </source>
</evidence>
<dbReference type="EMBL" id="AP018052">
    <property type="protein sequence ID" value="BAZ93846.1"/>
    <property type="molecule type" value="Genomic_DNA"/>
</dbReference>
<dbReference type="InterPro" id="IPR019776">
    <property type="entry name" value="Flagellar_basal_body_rod_CS"/>
</dbReference>
<comment type="subcellular location">
    <subcellularLocation>
        <location evidence="1 6">Bacterial flagellum basal body</location>
    </subcellularLocation>
</comment>
<evidence type="ECO:0000256" key="1">
    <source>
        <dbReference type="ARBA" id="ARBA00004117"/>
    </source>
</evidence>
<comment type="function">
    <text evidence="5 6">Structural component of flagellum, the bacterial motility apparatus. Part of the rod structure of flagellar basal body.</text>
</comment>
<evidence type="ECO:0000259" key="7">
    <source>
        <dbReference type="Pfam" id="PF00460"/>
    </source>
</evidence>
<gene>
    <name evidence="8" type="ORF">FOKN1_1450</name>
</gene>
<dbReference type="InterPro" id="IPR006300">
    <property type="entry name" value="FlgB"/>
</dbReference>
<name>A0A1Z4VQD1_9GAMM</name>
<dbReference type="Pfam" id="PF00460">
    <property type="entry name" value="Flg_bb_rod"/>
    <property type="match status" value="1"/>
</dbReference>
<dbReference type="PANTHER" id="PTHR30435:SF12">
    <property type="entry name" value="FLAGELLAR BASAL BODY ROD PROTEIN FLGB"/>
    <property type="match status" value="1"/>
</dbReference>
<dbReference type="PROSITE" id="PS00588">
    <property type="entry name" value="FLAGELLA_BB_ROD"/>
    <property type="match status" value="1"/>
</dbReference>
<evidence type="ECO:0000313" key="8">
    <source>
        <dbReference type="EMBL" id="BAZ93846.1"/>
    </source>
</evidence>
<evidence type="ECO:0000256" key="5">
    <source>
        <dbReference type="ARBA" id="ARBA00024934"/>
    </source>
</evidence>
<dbReference type="PIRSF" id="PIRSF002889">
    <property type="entry name" value="Rod_FlgB"/>
    <property type="match status" value="1"/>
</dbReference>
<dbReference type="GO" id="GO:0071978">
    <property type="term" value="P:bacterial-type flagellum-dependent swarming motility"/>
    <property type="evidence" value="ECO:0007669"/>
    <property type="project" value="TreeGrafter"/>
</dbReference>
<evidence type="ECO:0000256" key="6">
    <source>
        <dbReference type="PIRNR" id="PIRNR002889"/>
    </source>
</evidence>
<comment type="subunit">
    <text evidence="6">The basal body constitutes a major portion of the flagellar organelle and consists of a number of rings mounted on a central rod.</text>
</comment>
<dbReference type="PANTHER" id="PTHR30435">
    <property type="entry name" value="FLAGELLAR PROTEIN"/>
    <property type="match status" value="1"/>
</dbReference>
<keyword evidence="8" id="KW-0969">Cilium</keyword>
<organism evidence="8 9">
    <name type="scientific">Thiohalobacter thiocyanaticus</name>
    <dbReference type="NCBI Taxonomy" id="585455"/>
    <lineage>
        <taxon>Bacteria</taxon>
        <taxon>Pseudomonadati</taxon>
        <taxon>Pseudomonadota</taxon>
        <taxon>Gammaproteobacteria</taxon>
        <taxon>Thiohalobacterales</taxon>
        <taxon>Thiohalobacteraceae</taxon>
        <taxon>Thiohalobacter</taxon>
    </lineage>
</organism>
<sequence>MLAQALLRHGPNELKFEVAMPISLDSLLGPMPEALNLRARRNELLASNIANADTPNYKARDIDFRAVMRNAGDEQLRLASTQSGHISTSADTYAGIPLKYRVPAQPSMDGNTVDMQQEQAEFSSNSVMYQTTLEFLGRKFSGIKSTLRGE</sequence>
<dbReference type="AlphaFoldDB" id="A0A1Z4VQD1"/>
<evidence type="ECO:0000256" key="4">
    <source>
        <dbReference type="ARBA" id="ARBA00023143"/>
    </source>
</evidence>
<protein>
    <recommendedName>
        <fullName evidence="3 6">Flagellar basal body rod protein FlgB</fullName>
    </recommendedName>
</protein>
<reference evidence="8 9" key="1">
    <citation type="submission" date="2017-05" db="EMBL/GenBank/DDBJ databases">
        <title>Thiocyanate degradation by Thiohalobacter thiocyanaticus FOKN1.</title>
        <authorList>
            <person name="Oshiki M."/>
            <person name="Fukushima T."/>
            <person name="Kawano S."/>
            <person name="Nakagawa J."/>
        </authorList>
    </citation>
    <scope>NUCLEOTIDE SEQUENCE [LARGE SCALE GENOMIC DNA]</scope>
    <source>
        <strain evidence="8 9">FOKN1</strain>
    </source>
</reference>
<keyword evidence="8" id="KW-0966">Cell projection</keyword>
<dbReference type="InterPro" id="IPR001444">
    <property type="entry name" value="Flag_bb_rod_N"/>
</dbReference>
<comment type="similarity">
    <text evidence="2 6">Belongs to the flagella basal body rod proteins family.</text>
</comment>
<feature type="domain" description="Flagellar basal body rod protein N-terminal" evidence="7">
    <location>
        <begin position="33"/>
        <end position="58"/>
    </location>
</feature>
<keyword evidence="9" id="KW-1185">Reference proteome</keyword>
<accession>A0A1Z4VQD1</accession>
<dbReference type="KEGG" id="ttc:FOKN1_1450"/>
<dbReference type="Proteomes" id="UP000218765">
    <property type="component" value="Chromosome"/>
</dbReference>
<dbReference type="NCBIfam" id="TIGR01396">
    <property type="entry name" value="FlgB"/>
    <property type="match status" value="1"/>
</dbReference>
<dbReference type="GO" id="GO:0030694">
    <property type="term" value="C:bacterial-type flagellum basal body, rod"/>
    <property type="evidence" value="ECO:0007669"/>
    <property type="project" value="InterPro"/>
</dbReference>